<dbReference type="PANTHER" id="PTHR12050">
    <property type="entry name" value="LEPTIN RECEPTOR-RELATED"/>
    <property type="match status" value="1"/>
</dbReference>
<name>A0A9Q0H8N5_9MAGN</name>
<reference evidence="7" key="1">
    <citation type="journal article" date="2023" name="Plant J.">
        <title>The genome of the king protea, Protea cynaroides.</title>
        <authorList>
            <person name="Chang J."/>
            <person name="Duong T.A."/>
            <person name="Schoeman C."/>
            <person name="Ma X."/>
            <person name="Roodt D."/>
            <person name="Barker N."/>
            <person name="Li Z."/>
            <person name="Van de Peer Y."/>
            <person name="Mizrachi E."/>
        </authorList>
    </citation>
    <scope>NUCLEOTIDE SEQUENCE</scope>
    <source>
        <tissue evidence="7">Young leaves</tissue>
    </source>
</reference>
<feature type="transmembrane region" description="Helical" evidence="6">
    <location>
        <begin position="289"/>
        <end position="312"/>
    </location>
</feature>
<sequence length="323" mass="35507">MRGARGLLGDRSLIGSLPCTQTGNSALLWLGFERPTPSPKHHLSQFSIKGLEISNPFDLLSEHCHLDDNLDTVVRPIQKPGGTQSPLSNPKSPAGAMLSPIFSAPVVPLCSHVVVEDADPTWNFLDRDQTKAKVLLILGKSSSFLLHPRGSKPRRFLSSALEHISKQLLFSVARKGKLYVVSQFMMADLPRHVIHCLHTGKLAFLAILVSAGIVLQILACALYNNWWPMLTALMYVVLPMPLMFFVASDTSSLFSESDSSWADATKFLTGFSAIGSIAIPSILKHADVIGWGALAMELSSFLVFLIAIVWYIQMNNENEYSMF</sequence>
<dbReference type="GO" id="GO:0005768">
    <property type="term" value="C:endosome"/>
    <property type="evidence" value="ECO:0007669"/>
    <property type="project" value="TreeGrafter"/>
</dbReference>
<comment type="subcellular location">
    <subcellularLocation>
        <location evidence="1">Membrane</location>
        <topology evidence="1">Multi-pass membrane protein</topology>
    </subcellularLocation>
</comment>
<organism evidence="7 8">
    <name type="scientific">Protea cynaroides</name>
    <dbReference type="NCBI Taxonomy" id="273540"/>
    <lineage>
        <taxon>Eukaryota</taxon>
        <taxon>Viridiplantae</taxon>
        <taxon>Streptophyta</taxon>
        <taxon>Embryophyta</taxon>
        <taxon>Tracheophyta</taxon>
        <taxon>Spermatophyta</taxon>
        <taxon>Magnoliopsida</taxon>
        <taxon>Proteales</taxon>
        <taxon>Proteaceae</taxon>
        <taxon>Protea</taxon>
    </lineage>
</organism>
<evidence type="ECO:0000256" key="1">
    <source>
        <dbReference type="ARBA" id="ARBA00004141"/>
    </source>
</evidence>
<dbReference type="GO" id="GO:0016020">
    <property type="term" value="C:membrane"/>
    <property type="evidence" value="ECO:0007669"/>
    <property type="project" value="UniProtKB-SubCell"/>
</dbReference>
<dbReference type="Proteomes" id="UP001141806">
    <property type="component" value="Unassembled WGS sequence"/>
</dbReference>
<accession>A0A9Q0H8N5</accession>
<proteinExistence type="inferred from homology"/>
<comment type="caution">
    <text evidence="7">The sequence shown here is derived from an EMBL/GenBank/DDBJ whole genome shotgun (WGS) entry which is preliminary data.</text>
</comment>
<keyword evidence="5 6" id="KW-0472">Membrane</keyword>
<feature type="transmembrane region" description="Helical" evidence="6">
    <location>
        <begin position="202"/>
        <end position="226"/>
    </location>
</feature>
<evidence type="ECO:0000256" key="3">
    <source>
        <dbReference type="ARBA" id="ARBA00022692"/>
    </source>
</evidence>
<evidence type="ECO:0000256" key="2">
    <source>
        <dbReference type="ARBA" id="ARBA00005645"/>
    </source>
</evidence>
<evidence type="ECO:0000313" key="7">
    <source>
        <dbReference type="EMBL" id="KAJ4959184.1"/>
    </source>
</evidence>
<keyword evidence="8" id="KW-1185">Reference proteome</keyword>
<evidence type="ECO:0000256" key="5">
    <source>
        <dbReference type="ARBA" id="ARBA00023136"/>
    </source>
</evidence>
<gene>
    <name evidence="7" type="ORF">NE237_026295</name>
</gene>
<evidence type="ECO:0000256" key="6">
    <source>
        <dbReference type="SAM" id="Phobius"/>
    </source>
</evidence>
<feature type="transmembrane region" description="Helical" evidence="6">
    <location>
        <begin position="232"/>
        <end position="255"/>
    </location>
</feature>
<dbReference type="AlphaFoldDB" id="A0A9Q0H8N5"/>
<protein>
    <submittedName>
        <fullName evidence="7">Uncharacterized protein</fullName>
    </submittedName>
</protein>
<dbReference type="PANTHER" id="PTHR12050:SF1">
    <property type="entry name" value="VACUOLAR PROTEIN SORTING-ASSOCIATED PROTEIN 55 HOMOLOG"/>
    <property type="match status" value="1"/>
</dbReference>
<dbReference type="Pfam" id="PF04133">
    <property type="entry name" value="Vps55"/>
    <property type="match status" value="1"/>
</dbReference>
<comment type="similarity">
    <text evidence="2">Belongs to the OB-RGRP/VPS55 family.</text>
</comment>
<keyword evidence="4 6" id="KW-1133">Transmembrane helix</keyword>
<dbReference type="EMBL" id="JAMYWD010000010">
    <property type="protein sequence ID" value="KAJ4959184.1"/>
    <property type="molecule type" value="Genomic_DNA"/>
</dbReference>
<keyword evidence="3 6" id="KW-0812">Transmembrane</keyword>
<feature type="transmembrane region" description="Helical" evidence="6">
    <location>
        <begin position="267"/>
        <end position="283"/>
    </location>
</feature>
<dbReference type="OrthoDB" id="14246at2759"/>
<evidence type="ECO:0000313" key="8">
    <source>
        <dbReference type="Proteomes" id="UP001141806"/>
    </source>
</evidence>
<dbReference type="GO" id="GO:0032511">
    <property type="term" value="P:late endosome to vacuole transport via multivesicular body sorting pathway"/>
    <property type="evidence" value="ECO:0007669"/>
    <property type="project" value="TreeGrafter"/>
</dbReference>
<dbReference type="InterPro" id="IPR007262">
    <property type="entry name" value="Vps55/LEPROT"/>
</dbReference>
<evidence type="ECO:0000256" key="4">
    <source>
        <dbReference type="ARBA" id="ARBA00022989"/>
    </source>
</evidence>